<proteinExistence type="predicted"/>
<gene>
    <name evidence="1" type="ORF">SAMN04489832_0454</name>
</gene>
<reference evidence="2" key="1">
    <citation type="submission" date="2016-12" db="EMBL/GenBank/DDBJ databases">
        <authorList>
            <person name="Varghese N."/>
            <person name="Submissions S."/>
        </authorList>
    </citation>
    <scope>NUCLEOTIDE SEQUENCE [LARGE SCALE GENOMIC DNA]</scope>
    <source>
        <strain evidence="2">DSM 45599</strain>
    </source>
</reference>
<dbReference type="EMBL" id="FSQT01000001">
    <property type="protein sequence ID" value="SIM53320.1"/>
    <property type="molecule type" value="Genomic_DNA"/>
</dbReference>
<organism evidence="1 2">
    <name type="scientific">Micromonospora cremea</name>
    <dbReference type="NCBI Taxonomy" id="709881"/>
    <lineage>
        <taxon>Bacteria</taxon>
        <taxon>Bacillati</taxon>
        <taxon>Actinomycetota</taxon>
        <taxon>Actinomycetes</taxon>
        <taxon>Micromonosporales</taxon>
        <taxon>Micromonosporaceae</taxon>
        <taxon>Micromonospora</taxon>
    </lineage>
</organism>
<keyword evidence="2" id="KW-1185">Reference proteome</keyword>
<evidence type="ECO:0000313" key="2">
    <source>
        <dbReference type="Proteomes" id="UP000185124"/>
    </source>
</evidence>
<dbReference type="AlphaFoldDB" id="A0A1N5TY98"/>
<sequence>MMPSNQRPNPSMFKHRRVNAVPAAPGVSRQPVHAFRGNVVPRGNRKLSALVDSGIFFSLGAAVNINAVALFHSLYDSRAATTDAIRDEVRTNALKGKPDKPDLRPAATLARNYFINSGRVAIHVVEASQSFAASLQLILAQLRNHEAARSALSGFQGASSLQKHAGEATLIALALTQNNVVILTNDSGASFVAGAQQPSIPSLHFADVLKELVCDSRGGITAAAAAAAFDLACAVSDITSSAKPADATAFLTCAFDDVGQRCSACDVS</sequence>
<evidence type="ECO:0000313" key="1">
    <source>
        <dbReference type="EMBL" id="SIM53320.1"/>
    </source>
</evidence>
<name>A0A1N5TY98_9ACTN</name>
<dbReference type="Proteomes" id="UP000185124">
    <property type="component" value="Unassembled WGS sequence"/>
</dbReference>
<accession>A0A1N5TY98</accession>
<protein>
    <recommendedName>
        <fullName evidence="3">PIN domain-containing protein</fullName>
    </recommendedName>
</protein>
<evidence type="ECO:0008006" key="3">
    <source>
        <dbReference type="Google" id="ProtNLM"/>
    </source>
</evidence>